<dbReference type="AlphaFoldDB" id="A0A183JB96"/>
<protein>
    <submittedName>
        <fullName evidence="2">Ig-like domain-containing protein</fullName>
    </submittedName>
</protein>
<dbReference type="WBParaSite" id="SBAD_0001356001-mRNA-1">
    <property type="protein sequence ID" value="SBAD_0001356001-mRNA-1"/>
    <property type="gene ID" value="SBAD_0001356001"/>
</dbReference>
<organism evidence="2">
    <name type="scientific">Soboliphyme baturini</name>
    <dbReference type="NCBI Taxonomy" id="241478"/>
    <lineage>
        <taxon>Eukaryota</taxon>
        <taxon>Metazoa</taxon>
        <taxon>Ecdysozoa</taxon>
        <taxon>Nematoda</taxon>
        <taxon>Enoplea</taxon>
        <taxon>Dorylaimia</taxon>
        <taxon>Dioctophymatida</taxon>
        <taxon>Dioctophymatoidea</taxon>
        <taxon>Soboliphymatidae</taxon>
        <taxon>Soboliphyme</taxon>
    </lineage>
</organism>
<dbReference type="Pfam" id="PF07679">
    <property type="entry name" value="I-set"/>
    <property type="match status" value="1"/>
</dbReference>
<accession>A0A183JB96</accession>
<dbReference type="SUPFAM" id="SSF48726">
    <property type="entry name" value="Immunoglobulin"/>
    <property type="match status" value="1"/>
</dbReference>
<dbReference type="InterPro" id="IPR036179">
    <property type="entry name" value="Ig-like_dom_sf"/>
</dbReference>
<dbReference type="PROSITE" id="PS50835">
    <property type="entry name" value="IG_LIKE"/>
    <property type="match status" value="1"/>
</dbReference>
<sequence>LSGNQGTYTIRDADLDDTGTYRCEASNAAGKVSASASVVVREVNSGPKNYLHNTISHKAPHFAVMYHGGARIFDSERCQLVKAIPTYSFVDKHSQLCPSDEDALLDKQRPITR</sequence>
<feature type="domain" description="Ig-like" evidence="1">
    <location>
        <begin position="1"/>
        <end position="39"/>
    </location>
</feature>
<evidence type="ECO:0000313" key="2">
    <source>
        <dbReference type="WBParaSite" id="SBAD_0001356001-mRNA-1"/>
    </source>
</evidence>
<reference evidence="2" key="1">
    <citation type="submission" date="2016-06" db="UniProtKB">
        <authorList>
            <consortium name="WormBaseParasite"/>
        </authorList>
    </citation>
    <scope>IDENTIFICATION</scope>
</reference>
<dbReference type="InterPro" id="IPR007110">
    <property type="entry name" value="Ig-like_dom"/>
</dbReference>
<dbReference type="InterPro" id="IPR013098">
    <property type="entry name" value="Ig_I-set"/>
</dbReference>
<evidence type="ECO:0000259" key="1">
    <source>
        <dbReference type="PROSITE" id="PS50835"/>
    </source>
</evidence>
<dbReference type="InterPro" id="IPR013783">
    <property type="entry name" value="Ig-like_fold"/>
</dbReference>
<name>A0A183JB96_9BILA</name>
<proteinExistence type="predicted"/>
<dbReference type="Gene3D" id="2.60.40.10">
    <property type="entry name" value="Immunoglobulins"/>
    <property type="match status" value="1"/>
</dbReference>